<sequence>MSSLPTVLEEAWNHAQPRISQIRTSLTSADSGRPRIIRVGQLDAELLDQELAQLLQEPINKTLSLINLTLYKLSVWNTGATYGARLQDLRYVVQNISSSRLAPSGLPRKTLLFHGTLTLLLPYLHNRFRSHALSNAWPDAPSSDYRRKVWDALCSVESIYGLLGLANFVAFLWGGKYRTLADRILRMNLVPSRRLVKRDVSYEFMNRQMVWHAFTEFLLFLLPLINARTIRRRVYRLTSLLTPLYSISPFRSILQLKPVSNENSNSPLKRGKLWSIPQDQCAICFENARFNLNISEPTNMFTSLAASTDVPSGGQSNSEPPTYPIYNPYQTSCGHIYCYHCVAERMIRTADEADDELGWECLRCGEEVKEVHRYAVDVIESEVSESDYEFSSDLDMGTDLSGSMGSYSESGFSE</sequence>
<keyword evidence="9" id="KW-0833">Ubl conjugation pathway</keyword>
<dbReference type="GO" id="GO:0061630">
    <property type="term" value="F:ubiquitin protein ligase activity"/>
    <property type="evidence" value="ECO:0007669"/>
    <property type="project" value="UniProtKB-EC"/>
</dbReference>
<keyword evidence="14" id="KW-0576">Peroxisome</keyword>
<gene>
    <name evidence="20" type="ORF">JR316_005523</name>
</gene>
<evidence type="ECO:0000256" key="16">
    <source>
        <dbReference type="ARBA" id="ARBA00034438"/>
    </source>
</evidence>
<keyword evidence="5" id="KW-0808">Transferase</keyword>
<comment type="pathway">
    <text evidence="2">Protein modification; protein ubiquitination.</text>
</comment>
<accession>A0A8H7XXN4</accession>
<dbReference type="InterPro" id="IPR013083">
    <property type="entry name" value="Znf_RING/FYVE/PHD"/>
</dbReference>
<evidence type="ECO:0000256" key="5">
    <source>
        <dbReference type="ARBA" id="ARBA00022679"/>
    </source>
</evidence>
<evidence type="ECO:0000256" key="11">
    <source>
        <dbReference type="ARBA" id="ARBA00022927"/>
    </source>
</evidence>
<name>A0A8H7XXN4_PSICU</name>
<proteinExistence type="inferred from homology"/>
<keyword evidence="11" id="KW-0653">Protein transport</keyword>
<evidence type="ECO:0000256" key="6">
    <source>
        <dbReference type="ARBA" id="ARBA00022692"/>
    </source>
</evidence>
<comment type="caution">
    <text evidence="20">The sequence shown here is derived from an EMBL/GenBank/DDBJ whole genome shotgun (WGS) entry which is preliminary data.</text>
</comment>
<dbReference type="AlphaFoldDB" id="A0A8H7XXN4"/>
<keyword evidence="13" id="KW-0472">Membrane</keyword>
<evidence type="ECO:0000256" key="7">
    <source>
        <dbReference type="ARBA" id="ARBA00022723"/>
    </source>
</evidence>
<dbReference type="GO" id="GO:0005778">
    <property type="term" value="C:peroxisomal membrane"/>
    <property type="evidence" value="ECO:0007669"/>
    <property type="project" value="UniProtKB-SubCell"/>
</dbReference>
<dbReference type="PANTHER" id="PTHR48178">
    <property type="entry name" value="PEROXISOME BIOGENESIS FACTOR 2"/>
    <property type="match status" value="1"/>
</dbReference>
<evidence type="ECO:0000256" key="17">
    <source>
        <dbReference type="ARBA" id="ARBA00034523"/>
    </source>
</evidence>
<dbReference type="InterPro" id="IPR017907">
    <property type="entry name" value="Znf_RING_CS"/>
</dbReference>
<keyword evidence="12" id="KW-1133">Transmembrane helix</keyword>
<evidence type="ECO:0000313" key="20">
    <source>
        <dbReference type="EMBL" id="KAG5168967.1"/>
    </source>
</evidence>
<evidence type="ECO:0000256" key="3">
    <source>
        <dbReference type="ARBA" id="ARBA00008704"/>
    </source>
</evidence>
<dbReference type="InterPro" id="IPR025654">
    <property type="entry name" value="PEX2/10"/>
</dbReference>
<comment type="similarity">
    <text evidence="3">Belongs to the pex2/pex10/pex12 family.</text>
</comment>
<reference evidence="20" key="1">
    <citation type="submission" date="2021-02" db="EMBL/GenBank/DDBJ databases">
        <title>Psilocybe cubensis genome.</title>
        <authorList>
            <person name="Mckernan K.J."/>
            <person name="Crawford S."/>
            <person name="Trippe A."/>
            <person name="Kane L.T."/>
            <person name="Mclaughlin S."/>
        </authorList>
    </citation>
    <scope>NUCLEOTIDE SEQUENCE [LARGE SCALE GENOMIC DNA]</scope>
    <source>
        <strain evidence="20">MGC-MH-2018</strain>
    </source>
</reference>
<keyword evidence="4" id="KW-0813">Transport</keyword>
<dbReference type="EMBL" id="JAFIQS010000005">
    <property type="protein sequence ID" value="KAG5168967.1"/>
    <property type="molecule type" value="Genomic_DNA"/>
</dbReference>
<evidence type="ECO:0000256" key="18">
    <source>
        <dbReference type="SAM" id="MobiDB-lite"/>
    </source>
</evidence>
<dbReference type="InterPro" id="IPR001841">
    <property type="entry name" value="Znf_RING"/>
</dbReference>
<comment type="subcellular location">
    <subcellularLocation>
        <location evidence="1">Peroxisome membrane</location>
        <topology evidence="1">Multi-pass membrane protein</topology>
    </subcellularLocation>
</comment>
<comment type="catalytic activity">
    <reaction evidence="16">
        <text>[E2 ubiquitin-conjugating enzyme]-S-ubiquitinyl-L-cysteine + [acceptor protein]-L-cysteine = [E2 ubiquitin-conjugating enzyme]-L-cysteine + [acceptor protein]-S-ubiquitinyl-L-cysteine.</text>
        <dbReference type="EC" id="2.3.2.36"/>
    </reaction>
</comment>
<dbReference type="Gene3D" id="3.30.40.10">
    <property type="entry name" value="Zinc/RING finger domain, C3HC4 (zinc finger)"/>
    <property type="match status" value="1"/>
</dbReference>
<feature type="region of interest" description="Disordered" evidence="18">
    <location>
        <begin position="390"/>
        <end position="414"/>
    </location>
</feature>
<feature type="domain" description="RING-type" evidence="19">
    <location>
        <begin position="281"/>
        <end position="364"/>
    </location>
</feature>
<evidence type="ECO:0000256" key="14">
    <source>
        <dbReference type="ARBA" id="ARBA00023140"/>
    </source>
</evidence>
<keyword evidence="6" id="KW-0812">Transmembrane</keyword>
<dbReference type="EC" id="2.3.2.36" evidence="17"/>
<evidence type="ECO:0000256" key="10">
    <source>
        <dbReference type="ARBA" id="ARBA00022833"/>
    </source>
</evidence>
<evidence type="ECO:0000256" key="13">
    <source>
        <dbReference type="ARBA" id="ARBA00023136"/>
    </source>
</evidence>
<dbReference type="InterPro" id="IPR006845">
    <property type="entry name" value="Pex_N"/>
</dbReference>
<evidence type="ECO:0000256" key="1">
    <source>
        <dbReference type="ARBA" id="ARBA00004585"/>
    </source>
</evidence>
<dbReference type="Pfam" id="PF04757">
    <property type="entry name" value="Pex2_Pex12"/>
    <property type="match status" value="1"/>
</dbReference>
<dbReference type="GO" id="GO:0016567">
    <property type="term" value="P:protein ubiquitination"/>
    <property type="evidence" value="ECO:0007669"/>
    <property type="project" value="UniProtKB-ARBA"/>
</dbReference>
<organism evidence="20">
    <name type="scientific">Psilocybe cubensis</name>
    <name type="common">Psychedelic mushroom</name>
    <name type="synonym">Stropharia cubensis</name>
    <dbReference type="NCBI Taxonomy" id="181762"/>
    <lineage>
        <taxon>Eukaryota</taxon>
        <taxon>Fungi</taxon>
        <taxon>Dikarya</taxon>
        <taxon>Basidiomycota</taxon>
        <taxon>Agaricomycotina</taxon>
        <taxon>Agaricomycetes</taxon>
        <taxon>Agaricomycetidae</taxon>
        <taxon>Agaricales</taxon>
        <taxon>Agaricineae</taxon>
        <taxon>Strophariaceae</taxon>
        <taxon>Psilocybe</taxon>
    </lineage>
</organism>
<evidence type="ECO:0000256" key="15">
    <source>
        <dbReference type="ARBA" id="ARBA00032511"/>
    </source>
</evidence>
<evidence type="ECO:0000259" key="19">
    <source>
        <dbReference type="SMART" id="SM00184"/>
    </source>
</evidence>
<keyword evidence="10" id="KW-0862">Zinc</keyword>
<dbReference type="SUPFAM" id="SSF57850">
    <property type="entry name" value="RING/U-box"/>
    <property type="match status" value="1"/>
</dbReference>
<keyword evidence="8" id="KW-0863">Zinc-finger</keyword>
<protein>
    <recommendedName>
        <fullName evidence="17">RING-type E3 ubiquitin transferase (cysteine targeting)</fullName>
        <ecNumber evidence="17">2.3.2.36</ecNumber>
    </recommendedName>
    <alternativeName>
        <fullName evidence="15">Peroxin-2</fullName>
    </alternativeName>
</protein>
<dbReference type="GO" id="GO:0008270">
    <property type="term" value="F:zinc ion binding"/>
    <property type="evidence" value="ECO:0007669"/>
    <property type="project" value="UniProtKB-KW"/>
</dbReference>
<dbReference type="GO" id="GO:0016562">
    <property type="term" value="P:protein import into peroxisome matrix, receptor recycling"/>
    <property type="evidence" value="ECO:0007669"/>
    <property type="project" value="UniProtKB-ARBA"/>
</dbReference>
<evidence type="ECO:0000256" key="8">
    <source>
        <dbReference type="ARBA" id="ARBA00022771"/>
    </source>
</evidence>
<evidence type="ECO:0000256" key="4">
    <source>
        <dbReference type="ARBA" id="ARBA00022448"/>
    </source>
</evidence>
<dbReference type="SMART" id="SM00184">
    <property type="entry name" value="RING"/>
    <property type="match status" value="1"/>
</dbReference>
<evidence type="ECO:0000256" key="12">
    <source>
        <dbReference type="ARBA" id="ARBA00022989"/>
    </source>
</evidence>
<feature type="compositionally biased region" description="Polar residues" evidence="18">
    <location>
        <begin position="400"/>
        <end position="414"/>
    </location>
</feature>
<evidence type="ECO:0000256" key="2">
    <source>
        <dbReference type="ARBA" id="ARBA00004906"/>
    </source>
</evidence>
<evidence type="ECO:0000256" key="9">
    <source>
        <dbReference type="ARBA" id="ARBA00022786"/>
    </source>
</evidence>
<dbReference type="PANTHER" id="PTHR48178:SF1">
    <property type="entry name" value="PEROXISOME BIOGENESIS FACTOR 2"/>
    <property type="match status" value="1"/>
</dbReference>
<dbReference type="PROSITE" id="PS00518">
    <property type="entry name" value="ZF_RING_1"/>
    <property type="match status" value="1"/>
</dbReference>
<keyword evidence="7" id="KW-0479">Metal-binding</keyword>